<gene>
    <name evidence="2" type="ORF">tloyanaT_18600</name>
</gene>
<name>A0ABQ6HBX6_9GAMM</name>
<feature type="chain" id="PRO_5046658917" description="DUF4437 domain-containing protein" evidence="1">
    <location>
        <begin position="24"/>
        <end position="271"/>
    </location>
</feature>
<dbReference type="Proteomes" id="UP001157134">
    <property type="component" value="Unassembled WGS sequence"/>
</dbReference>
<sequence length="271" mass="29789">MMKKLIVSLCGTLLVTASFVSVAKQSTVMPAEDVNWGYLNPLRGDKSPGAADLWGDRTKNMPTGMLVRFNKGFSSPPHIHNISYRGIVIKGLMHNDDPAAESLWLPQGSYWTQPAGQNHITAANGEENLIYLEIDSGPYLVQPSKEHFDNGEAPINQHMTNYVWLDKKVFTPIEQEGVKATLLWGSPDKGVLGGTLLSLPKAFKGNIAVDAEEFKVVVIKGNIEYQSEELSESIMLNPGSFVNSSGTFIHQVSSHADALIYIRTNGEFEIK</sequence>
<keyword evidence="1" id="KW-0732">Signal</keyword>
<dbReference type="EMBL" id="BSSV01000003">
    <property type="protein sequence ID" value="GLX85608.1"/>
    <property type="molecule type" value="Genomic_DNA"/>
</dbReference>
<evidence type="ECO:0000313" key="2">
    <source>
        <dbReference type="EMBL" id="GLX85608.1"/>
    </source>
</evidence>
<dbReference type="Gene3D" id="2.60.120.10">
    <property type="entry name" value="Jelly Rolls"/>
    <property type="match status" value="1"/>
</dbReference>
<evidence type="ECO:0000256" key="1">
    <source>
        <dbReference type="SAM" id="SignalP"/>
    </source>
</evidence>
<reference evidence="2 3" key="1">
    <citation type="submission" date="2023-03" db="EMBL/GenBank/DDBJ databases">
        <title>Thalassotalea loyana LMG 22536T draft genome sequence.</title>
        <authorList>
            <person name="Sawabe T."/>
        </authorList>
    </citation>
    <scope>NUCLEOTIDE SEQUENCE [LARGE SCALE GENOMIC DNA]</scope>
    <source>
        <strain evidence="2 3">LMG 22536</strain>
    </source>
</reference>
<proteinExistence type="predicted"/>
<keyword evidence="3" id="KW-1185">Reference proteome</keyword>
<dbReference type="CDD" id="cd06989">
    <property type="entry name" value="cupin_DRT102"/>
    <property type="match status" value="1"/>
</dbReference>
<dbReference type="InterPro" id="IPR014710">
    <property type="entry name" value="RmlC-like_jellyroll"/>
</dbReference>
<evidence type="ECO:0000313" key="3">
    <source>
        <dbReference type="Proteomes" id="UP001157134"/>
    </source>
</evidence>
<dbReference type="Pfam" id="PF14499">
    <property type="entry name" value="DUF4437"/>
    <property type="match status" value="1"/>
</dbReference>
<dbReference type="SUPFAM" id="SSF51182">
    <property type="entry name" value="RmlC-like cupins"/>
    <property type="match status" value="1"/>
</dbReference>
<dbReference type="InterPro" id="IPR028013">
    <property type="entry name" value="DUF4437"/>
</dbReference>
<evidence type="ECO:0008006" key="4">
    <source>
        <dbReference type="Google" id="ProtNLM"/>
    </source>
</evidence>
<organism evidence="2 3">
    <name type="scientific">Thalassotalea loyana</name>
    <dbReference type="NCBI Taxonomy" id="280483"/>
    <lineage>
        <taxon>Bacteria</taxon>
        <taxon>Pseudomonadati</taxon>
        <taxon>Pseudomonadota</taxon>
        <taxon>Gammaproteobacteria</taxon>
        <taxon>Alteromonadales</taxon>
        <taxon>Colwelliaceae</taxon>
        <taxon>Thalassotalea</taxon>
    </lineage>
</organism>
<feature type="signal peptide" evidence="1">
    <location>
        <begin position="1"/>
        <end position="23"/>
    </location>
</feature>
<protein>
    <recommendedName>
        <fullName evidence="4">DUF4437 domain-containing protein</fullName>
    </recommendedName>
</protein>
<accession>A0ABQ6HBX6</accession>
<dbReference type="InterPro" id="IPR011051">
    <property type="entry name" value="RmlC_Cupin_sf"/>
</dbReference>
<comment type="caution">
    <text evidence="2">The sequence shown here is derived from an EMBL/GenBank/DDBJ whole genome shotgun (WGS) entry which is preliminary data.</text>
</comment>